<dbReference type="EMBL" id="KN733806">
    <property type="protein sequence ID" value="KIH57885.1"/>
    <property type="molecule type" value="Genomic_DNA"/>
</dbReference>
<organism evidence="1 2">
    <name type="scientific">Ancylostoma duodenale</name>
    <dbReference type="NCBI Taxonomy" id="51022"/>
    <lineage>
        <taxon>Eukaryota</taxon>
        <taxon>Metazoa</taxon>
        <taxon>Ecdysozoa</taxon>
        <taxon>Nematoda</taxon>
        <taxon>Chromadorea</taxon>
        <taxon>Rhabditida</taxon>
        <taxon>Rhabditina</taxon>
        <taxon>Rhabditomorpha</taxon>
        <taxon>Strongyloidea</taxon>
        <taxon>Ancylostomatidae</taxon>
        <taxon>Ancylostomatinae</taxon>
        <taxon>Ancylostoma</taxon>
    </lineage>
</organism>
<accession>A0A0C2GAA0</accession>
<dbReference type="OrthoDB" id="27543at2759"/>
<sequence length="90" mass="10206">MGKAQKKKLAQKALLSAEVIYDDVEDEALIQVEEGEVHFFDYPVHTEIESSSKFHTLVKDGKSFKPYRRVVIMDNKRDINGSLAPLAANR</sequence>
<keyword evidence="2" id="KW-1185">Reference proteome</keyword>
<name>A0A0C2GAA0_9BILA</name>
<evidence type="ECO:0000313" key="1">
    <source>
        <dbReference type="EMBL" id="KIH57885.1"/>
    </source>
</evidence>
<dbReference type="AlphaFoldDB" id="A0A0C2GAA0"/>
<dbReference type="Proteomes" id="UP000054047">
    <property type="component" value="Unassembled WGS sequence"/>
</dbReference>
<evidence type="ECO:0000313" key="2">
    <source>
        <dbReference type="Proteomes" id="UP000054047"/>
    </source>
</evidence>
<protein>
    <submittedName>
        <fullName evidence="1">Uncharacterized protein</fullName>
    </submittedName>
</protein>
<reference evidence="1 2" key="1">
    <citation type="submission" date="2013-12" db="EMBL/GenBank/DDBJ databases">
        <title>Draft genome of the parsitic nematode Ancylostoma duodenale.</title>
        <authorList>
            <person name="Mitreva M."/>
        </authorList>
    </citation>
    <scope>NUCLEOTIDE SEQUENCE [LARGE SCALE GENOMIC DNA]</scope>
    <source>
        <strain evidence="1 2">Zhejiang</strain>
    </source>
</reference>
<proteinExistence type="predicted"/>
<gene>
    <name evidence="1" type="ORF">ANCDUO_11919</name>
</gene>